<keyword evidence="2" id="KW-0560">Oxidoreductase</keyword>
<dbReference type="Pfam" id="PF00106">
    <property type="entry name" value="adh_short"/>
    <property type="match status" value="1"/>
</dbReference>
<dbReference type="InterPro" id="IPR036291">
    <property type="entry name" value="NAD(P)-bd_dom_sf"/>
</dbReference>
<dbReference type="InterPro" id="IPR013120">
    <property type="entry name" value="FAR_NAD-bd"/>
</dbReference>
<dbReference type="Proteomes" id="UP000703038">
    <property type="component" value="Unassembled WGS sequence"/>
</dbReference>
<dbReference type="PRINTS" id="PR00080">
    <property type="entry name" value="SDRFAMILY"/>
</dbReference>
<comment type="similarity">
    <text evidence="1">Belongs to the short-chain dehydrogenases/reductases (SDR) family.</text>
</comment>
<dbReference type="EMBL" id="JAFBBK010000001">
    <property type="protein sequence ID" value="MBM7414145.1"/>
    <property type="molecule type" value="Genomic_DNA"/>
</dbReference>
<proteinExistence type="inferred from homology"/>
<dbReference type="PANTHER" id="PTHR44196">
    <property type="entry name" value="DEHYDROGENASE/REDUCTASE SDR FAMILY MEMBER 7B"/>
    <property type="match status" value="1"/>
</dbReference>
<dbReference type="CDD" id="cd05233">
    <property type="entry name" value="SDR_c"/>
    <property type="match status" value="1"/>
</dbReference>
<dbReference type="RefSeq" id="WP_204866918.1">
    <property type="nucleotide sequence ID" value="NZ_JAFBBK010000001.1"/>
</dbReference>
<reference evidence="4 5" key="1">
    <citation type="submission" date="2021-01" db="EMBL/GenBank/DDBJ databases">
        <title>Genomics of switchgrass bacterial isolates.</title>
        <authorList>
            <person name="Shade A."/>
        </authorList>
    </citation>
    <scope>NUCLEOTIDE SEQUENCE [LARGE SCALE GENOMIC DNA]</scope>
    <source>
        <strain evidence="4 5">PvP111</strain>
    </source>
</reference>
<dbReference type="Pfam" id="PF07993">
    <property type="entry name" value="NAD_binding_4"/>
    <property type="match status" value="1"/>
</dbReference>
<evidence type="ECO:0000256" key="2">
    <source>
        <dbReference type="ARBA" id="ARBA00023002"/>
    </source>
</evidence>
<evidence type="ECO:0000256" key="1">
    <source>
        <dbReference type="ARBA" id="ARBA00006484"/>
    </source>
</evidence>
<comment type="caution">
    <text evidence="4">The sequence shown here is derived from an EMBL/GenBank/DDBJ whole genome shotgun (WGS) entry which is preliminary data.</text>
</comment>
<dbReference type="PANTHER" id="PTHR44196:SF1">
    <property type="entry name" value="DEHYDROGENASE_REDUCTASE SDR FAMILY MEMBER 7B"/>
    <property type="match status" value="1"/>
</dbReference>
<dbReference type="InterPro" id="IPR057326">
    <property type="entry name" value="KR_dom"/>
</dbReference>
<dbReference type="NCBIfam" id="NF005539">
    <property type="entry name" value="PRK07201.1"/>
    <property type="match status" value="1"/>
</dbReference>
<dbReference type="InterPro" id="IPR057313">
    <property type="entry name" value="Maqu_2507-like"/>
</dbReference>
<dbReference type="SUPFAM" id="SSF51735">
    <property type="entry name" value="NAD(P)-binding Rossmann-fold domains"/>
    <property type="match status" value="2"/>
</dbReference>
<dbReference type="SMART" id="SM00822">
    <property type="entry name" value="PKS_KR"/>
    <property type="match status" value="1"/>
</dbReference>
<dbReference type="PROSITE" id="PS00061">
    <property type="entry name" value="ADH_SHORT"/>
    <property type="match status" value="1"/>
</dbReference>
<dbReference type="CDD" id="cd05263">
    <property type="entry name" value="MupV_like_SDR_e"/>
    <property type="match status" value="1"/>
</dbReference>
<accession>A0ABS2KQ93</accession>
<dbReference type="Gene3D" id="3.40.50.720">
    <property type="entry name" value="NAD(P)-binding Rossmann-like Domain"/>
    <property type="match status" value="2"/>
</dbReference>
<evidence type="ECO:0000259" key="3">
    <source>
        <dbReference type="SMART" id="SM00822"/>
    </source>
</evidence>
<keyword evidence="5" id="KW-1185">Reference proteome</keyword>
<name>A0ABS2KQ93_9NOCA</name>
<dbReference type="PRINTS" id="PR00081">
    <property type="entry name" value="GDHRDH"/>
</dbReference>
<feature type="domain" description="Ketoreductase" evidence="3">
    <location>
        <begin position="371"/>
        <end position="555"/>
    </location>
</feature>
<sequence>MSDYVVTGGTGFLGRAVVRRILERDASATVHVLVRPGSVDRLRAFADGAAGGERISPLVGDLEEPGLGIDASALPDVGHVVHLGAVYDLTAGDEQQATNVQGTAAVAALAVLLGATMHHVSSIAVAGDHRGVFTENDFDLGQNFPTPYHRTKFEAEKLVRATPGLTWRVYRPAAVVGDSTTGEIDKIDGPYYLFRLISLLAELPSALPMTVPALGATNIVPVDHVADALVALLHAPDLDGRVFHLVNPRPQPMREIYSALADAAGAPRAVGSIPGSVVTPLLRSTNRHVVAARDAVFENYDIPPVMAEHLTLPTRFDSTLTRAALDEAMGENRSRVPEFRTYAPALWSYWRAHLDPYRARRDDPAGPLVDRHVVITGGSSGIGKASAFAAARKGARVILVARDEEKLTAVVEEIRATGGDAHGYVCDITDDASVAETVPAILRDHHHVDMLVNNAGRSIRRSLTLSTDRLHDFERTMAVNYFGALRLILALLPHMRERKYGHIVNISSASVQSHPPRFAAYVASKSALDAFTSVAASETLADGVSFTTVHMPLVDTPMIAPTGNKNVNKVETPEKAAAMVMRALIEKPKRIDVPTGTAAEWGNLLMPRSKDRVLASYYKAYPDSAAAKGITDTSSWSSGPRAPRKNRREFRMPRVVRRAGRWVPGAHW</sequence>
<protein>
    <submittedName>
        <fullName evidence="4">NAD(P)-dependent dehydrogenase (Short-subunit alcohol dehydrogenase family)</fullName>
    </submittedName>
</protein>
<dbReference type="InterPro" id="IPR002347">
    <property type="entry name" value="SDR_fam"/>
</dbReference>
<dbReference type="InterPro" id="IPR020904">
    <property type="entry name" value="Sc_DH/Rdtase_CS"/>
</dbReference>
<organism evidence="4 5">
    <name type="scientific">Rhodococcoides corynebacterioides</name>
    <dbReference type="NCBI Taxonomy" id="53972"/>
    <lineage>
        <taxon>Bacteria</taxon>
        <taxon>Bacillati</taxon>
        <taxon>Actinomycetota</taxon>
        <taxon>Actinomycetes</taxon>
        <taxon>Mycobacteriales</taxon>
        <taxon>Nocardiaceae</taxon>
        <taxon>Rhodococcoides</taxon>
    </lineage>
</organism>
<evidence type="ECO:0000313" key="5">
    <source>
        <dbReference type="Proteomes" id="UP000703038"/>
    </source>
</evidence>
<gene>
    <name evidence="4" type="ORF">JOE42_000878</name>
</gene>
<evidence type="ECO:0000313" key="4">
    <source>
        <dbReference type="EMBL" id="MBM7414145.1"/>
    </source>
</evidence>